<keyword evidence="2" id="KW-1185">Reference proteome</keyword>
<reference evidence="2" key="1">
    <citation type="journal article" date="2019" name="Int. J. Syst. Evol. Microbiol.">
        <title>The Global Catalogue of Microorganisms (GCM) 10K type strain sequencing project: providing services to taxonomists for standard genome sequencing and annotation.</title>
        <authorList>
            <consortium name="The Broad Institute Genomics Platform"/>
            <consortium name="The Broad Institute Genome Sequencing Center for Infectious Disease"/>
            <person name="Wu L."/>
            <person name="Ma J."/>
        </authorList>
    </citation>
    <scope>NUCLEOTIDE SEQUENCE [LARGE SCALE GENOMIC DNA]</scope>
    <source>
        <strain evidence="2">JCM 16702</strain>
    </source>
</reference>
<sequence>MGGRPVRRFRELSAVRPPTDTRIVLRRAVVLGGSIAGLLAARVLSDHATEVIVLERDDPDARGPRPGVPQGTQVHVLLNGGRVQLDRWFSGFSDSLLADGAVLSKDDAIRMYVDGVLKVPVADGIVSASRPFLESRVRTRTLALGNVRLLRARACGLTFGPDRVTGVRYTGDGDAADRIAELPADLVVDAMGRSSRLGDWLEEAGWPRPPMRRVGIDLGYATASFRRDGAPLDVSTVQAIVQPGRERRPGVSVLTAVEDGRWSILLSGFADDRPTRDPEEFRARCQRLPPVFAWVADNCPMIGSVVTYRQADSRRRDFHAVRRLPAGLVAVGDAVASFNPVYGQGMSSATLHASCLSAYLRSSPSFSEPAHDYFALVRLVVDAAWQTSTTNDLALPHVTGPYPRGFRLAHRISDLILRASVTDAEVNHRFIQVTHMRAHPNTLIRPGLLLRALRARRAAGTAEHSDPTA</sequence>
<dbReference type="PANTHER" id="PTHR43422">
    <property type="entry name" value="THIAMINE THIAZOLE SYNTHASE"/>
    <property type="match status" value="1"/>
</dbReference>
<evidence type="ECO:0000313" key="1">
    <source>
        <dbReference type="EMBL" id="GAA4100064.1"/>
    </source>
</evidence>
<dbReference type="PANTHER" id="PTHR43422:SF3">
    <property type="entry name" value="THIAMINE THIAZOLE SYNTHASE"/>
    <property type="match status" value="1"/>
</dbReference>
<dbReference type="Gene3D" id="3.50.50.60">
    <property type="entry name" value="FAD/NAD(P)-binding domain"/>
    <property type="match status" value="1"/>
</dbReference>
<organism evidence="1 2">
    <name type="scientific">Actinomadura miaoliensis</name>
    <dbReference type="NCBI Taxonomy" id="430685"/>
    <lineage>
        <taxon>Bacteria</taxon>
        <taxon>Bacillati</taxon>
        <taxon>Actinomycetota</taxon>
        <taxon>Actinomycetes</taxon>
        <taxon>Streptosporangiales</taxon>
        <taxon>Thermomonosporaceae</taxon>
        <taxon>Actinomadura</taxon>
    </lineage>
</organism>
<dbReference type="InterPro" id="IPR036188">
    <property type="entry name" value="FAD/NAD-bd_sf"/>
</dbReference>
<dbReference type="SUPFAM" id="SSF51905">
    <property type="entry name" value="FAD/NAD(P)-binding domain"/>
    <property type="match status" value="1"/>
</dbReference>
<evidence type="ECO:0000313" key="2">
    <source>
        <dbReference type="Proteomes" id="UP001500683"/>
    </source>
</evidence>
<name>A0ABP7WYW8_9ACTN</name>
<protein>
    <submittedName>
        <fullName evidence="1">FAD-dependent oxidoreductase</fullName>
    </submittedName>
</protein>
<dbReference type="Proteomes" id="UP001500683">
    <property type="component" value="Unassembled WGS sequence"/>
</dbReference>
<dbReference type="EMBL" id="BAAAZG010000059">
    <property type="protein sequence ID" value="GAA4100064.1"/>
    <property type="molecule type" value="Genomic_DNA"/>
</dbReference>
<accession>A0ABP7WYW8</accession>
<gene>
    <name evidence="1" type="ORF">GCM10022214_76650</name>
</gene>
<comment type="caution">
    <text evidence="1">The sequence shown here is derived from an EMBL/GenBank/DDBJ whole genome shotgun (WGS) entry which is preliminary data.</text>
</comment>
<proteinExistence type="predicted"/>